<name>A0A644V5F1_9ZZZZ</name>
<proteinExistence type="predicted"/>
<dbReference type="AlphaFoldDB" id="A0A644V5F1"/>
<keyword evidence="1" id="KW-0472">Membrane</keyword>
<accession>A0A644V5F1</accession>
<gene>
    <name evidence="2" type="ORF">SDC9_32029</name>
</gene>
<evidence type="ECO:0000256" key="1">
    <source>
        <dbReference type="SAM" id="Phobius"/>
    </source>
</evidence>
<sequence>MDENKALEAKKSIFDINWPGFFAGVVLGASLFYITIKIISALMFSRTAA</sequence>
<reference evidence="2" key="1">
    <citation type="submission" date="2019-08" db="EMBL/GenBank/DDBJ databases">
        <authorList>
            <person name="Kucharzyk K."/>
            <person name="Murdoch R.W."/>
            <person name="Higgins S."/>
            <person name="Loffler F."/>
        </authorList>
    </citation>
    <scope>NUCLEOTIDE SEQUENCE</scope>
</reference>
<evidence type="ECO:0000313" key="2">
    <source>
        <dbReference type="EMBL" id="MPL86053.1"/>
    </source>
</evidence>
<dbReference type="EMBL" id="VSSQ01000215">
    <property type="protein sequence ID" value="MPL86053.1"/>
    <property type="molecule type" value="Genomic_DNA"/>
</dbReference>
<protein>
    <submittedName>
        <fullName evidence="2">Uncharacterized protein</fullName>
    </submittedName>
</protein>
<organism evidence="2">
    <name type="scientific">bioreactor metagenome</name>
    <dbReference type="NCBI Taxonomy" id="1076179"/>
    <lineage>
        <taxon>unclassified sequences</taxon>
        <taxon>metagenomes</taxon>
        <taxon>ecological metagenomes</taxon>
    </lineage>
</organism>
<feature type="transmembrane region" description="Helical" evidence="1">
    <location>
        <begin position="20"/>
        <end position="44"/>
    </location>
</feature>
<keyword evidence="1" id="KW-0812">Transmembrane</keyword>
<keyword evidence="1" id="KW-1133">Transmembrane helix</keyword>
<comment type="caution">
    <text evidence="2">The sequence shown here is derived from an EMBL/GenBank/DDBJ whole genome shotgun (WGS) entry which is preliminary data.</text>
</comment>